<dbReference type="EC" id="2.3.3.16" evidence="3"/>
<dbReference type="Proteomes" id="UP000199137">
    <property type="component" value="Unassembled WGS sequence"/>
</dbReference>
<evidence type="ECO:0000313" key="8">
    <source>
        <dbReference type="Proteomes" id="UP000199137"/>
    </source>
</evidence>
<dbReference type="GO" id="GO:0003677">
    <property type="term" value="F:DNA binding"/>
    <property type="evidence" value="ECO:0007669"/>
    <property type="project" value="InterPro"/>
</dbReference>
<dbReference type="InterPro" id="IPR000551">
    <property type="entry name" value="MerR-type_HTH_dom"/>
</dbReference>
<comment type="pathway">
    <text evidence="1">Carbohydrate metabolism; tricarboxylic acid cycle.</text>
</comment>
<keyword evidence="4 5" id="KW-0808">Transferase</keyword>
<dbReference type="PRINTS" id="PR00143">
    <property type="entry name" value="CITRTSNTHASE"/>
</dbReference>
<dbReference type="GO" id="GO:0036440">
    <property type="term" value="F:citrate synthase activity"/>
    <property type="evidence" value="ECO:0007669"/>
    <property type="project" value="UniProtKB-EC"/>
</dbReference>
<gene>
    <name evidence="7" type="ORF">SAMN05421854_11343</name>
</gene>
<dbReference type="AlphaFoldDB" id="A0A1I5YUU6"/>
<dbReference type="GO" id="GO:0005829">
    <property type="term" value="C:cytosol"/>
    <property type="evidence" value="ECO:0007669"/>
    <property type="project" value="TreeGrafter"/>
</dbReference>
<evidence type="ECO:0000256" key="2">
    <source>
        <dbReference type="ARBA" id="ARBA00010566"/>
    </source>
</evidence>
<dbReference type="GO" id="GO:0006099">
    <property type="term" value="P:tricarboxylic acid cycle"/>
    <property type="evidence" value="ECO:0007669"/>
    <property type="project" value="UniProtKB-UniPathway"/>
</dbReference>
<evidence type="ECO:0000256" key="3">
    <source>
        <dbReference type="ARBA" id="ARBA00012972"/>
    </source>
</evidence>
<dbReference type="PANTHER" id="PTHR11739:SF4">
    <property type="entry name" value="CITRATE SYNTHASE, PEROXISOMAL"/>
    <property type="match status" value="1"/>
</dbReference>
<dbReference type="EMBL" id="FOWC01000013">
    <property type="protein sequence ID" value="SFQ47952.1"/>
    <property type="molecule type" value="Genomic_DNA"/>
</dbReference>
<organism evidence="7 8">
    <name type="scientific">Amycolatopsis rubida</name>
    <dbReference type="NCBI Taxonomy" id="112413"/>
    <lineage>
        <taxon>Bacteria</taxon>
        <taxon>Bacillati</taxon>
        <taxon>Actinomycetota</taxon>
        <taxon>Actinomycetes</taxon>
        <taxon>Pseudonocardiales</taxon>
        <taxon>Pseudonocardiaceae</taxon>
        <taxon>Amycolatopsis</taxon>
    </lineage>
</organism>
<name>A0A1I5YUU6_9PSEU</name>
<evidence type="ECO:0000256" key="5">
    <source>
        <dbReference type="RuleBase" id="RU003406"/>
    </source>
</evidence>
<dbReference type="InterPro" id="IPR016143">
    <property type="entry name" value="Citrate_synth-like_sm_a-sub"/>
</dbReference>
<dbReference type="UniPathway" id="UPA00223"/>
<dbReference type="Gene3D" id="1.10.1660.10">
    <property type="match status" value="1"/>
</dbReference>
<proteinExistence type="inferred from homology"/>
<dbReference type="InterPro" id="IPR036969">
    <property type="entry name" value="Citrate_synthase_sf"/>
</dbReference>
<dbReference type="Gene3D" id="1.10.230.10">
    <property type="entry name" value="Cytochrome P450-Terp, domain 2"/>
    <property type="match status" value="1"/>
</dbReference>
<dbReference type="InterPro" id="IPR016142">
    <property type="entry name" value="Citrate_synth-like_lrg_a-sub"/>
</dbReference>
<dbReference type="GO" id="GO:0006355">
    <property type="term" value="P:regulation of DNA-templated transcription"/>
    <property type="evidence" value="ECO:0007669"/>
    <property type="project" value="InterPro"/>
</dbReference>
<dbReference type="Pfam" id="PF00285">
    <property type="entry name" value="Citrate_synt"/>
    <property type="match status" value="1"/>
</dbReference>
<evidence type="ECO:0000256" key="4">
    <source>
        <dbReference type="ARBA" id="ARBA00022679"/>
    </source>
</evidence>
<reference evidence="7 8" key="1">
    <citation type="submission" date="2016-10" db="EMBL/GenBank/DDBJ databases">
        <authorList>
            <person name="de Groot N.N."/>
        </authorList>
    </citation>
    <scope>NUCLEOTIDE SEQUENCE [LARGE SCALE GENOMIC DNA]</scope>
    <source>
        <strain evidence="7 8">DSM 44637</strain>
    </source>
</reference>
<dbReference type="SUPFAM" id="SSF48256">
    <property type="entry name" value="Citrate synthase"/>
    <property type="match status" value="1"/>
</dbReference>
<dbReference type="Gene3D" id="1.10.580.10">
    <property type="entry name" value="Citrate Synthase, domain 1"/>
    <property type="match status" value="1"/>
</dbReference>
<feature type="domain" description="HTH merR-type" evidence="6">
    <location>
        <begin position="12"/>
        <end position="47"/>
    </location>
</feature>
<dbReference type="InterPro" id="IPR002020">
    <property type="entry name" value="Citrate_synthase"/>
</dbReference>
<dbReference type="STRING" id="112413.SAMN05421854_11343"/>
<sequence>MVRDMACEWMTAAEAADRLGVTVRTLYAYASRGVLTARPVRGGGGRRSEYERAQVEALAARTAKRERAGQVEIRVETAVTDLKPAGALAFRGYPIEDLLDRSFEDVAELLWTAELPDGPVFWPSANRREATRVLAALPSAAGVLDRMCAVASVLGMVDPARHELGPDAVAGVGRRLIPAMASAISAHPDPRPASGPVAAVLADRLAREDSLPSAPVDLALCLLADHELAASTFASRIAATVGADPYAVVGIGIQAMRAVDHGGTARDVHRMLRRVAEEGLSVVASADRRAGELPGFGHPVYTDCDPRAPHLLAALERVHAGSDRQDLVRSVLESATRRGLPAPNIDFALGAMAWLHRWPEESSTGLVVVARTAGWLAHAAEACERPSRLRPRAVYIGPRRRR</sequence>
<dbReference type="GO" id="GO:0005975">
    <property type="term" value="P:carbohydrate metabolic process"/>
    <property type="evidence" value="ECO:0007669"/>
    <property type="project" value="TreeGrafter"/>
</dbReference>
<dbReference type="PROSITE" id="PS00480">
    <property type="entry name" value="CITRATE_SYNTHASE"/>
    <property type="match status" value="1"/>
</dbReference>
<comment type="similarity">
    <text evidence="2 5">Belongs to the citrate synthase family.</text>
</comment>
<dbReference type="InterPro" id="IPR019810">
    <property type="entry name" value="Citrate_synthase_AS"/>
</dbReference>
<evidence type="ECO:0000256" key="1">
    <source>
        <dbReference type="ARBA" id="ARBA00005163"/>
    </source>
</evidence>
<protein>
    <recommendedName>
        <fullName evidence="3">citrate synthase (unknown stereospecificity)</fullName>
        <ecNumber evidence="3">2.3.3.16</ecNumber>
    </recommendedName>
</protein>
<dbReference type="PANTHER" id="PTHR11739">
    <property type="entry name" value="CITRATE SYNTHASE"/>
    <property type="match status" value="1"/>
</dbReference>
<dbReference type="InterPro" id="IPR009061">
    <property type="entry name" value="DNA-bd_dom_put_sf"/>
</dbReference>
<evidence type="ECO:0000313" key="7">
    <source>
        <dbReference type="EMBL" id="SFQ47952.1"/>
    </source>
</evidence>
<dbReference type="Pfam" id="PF00376">
    <property type="entry name" value="MerR"/>
    <property type="match status" value="1"/>
</dbReference>
<evidence type="ECO:0000259" key="6">
    <source>
        <dbReference type="Pfam" id="PF00376"/>
    </source>
</evidence>
<accession>A0A1I5YUU6</accession>
<dbReference type="SUPFAM" id="SSF46955">
    <property type="entry name" value="Putative DNA-binding domain"/>
    <property type="match status" value="1"/>
</dbReference>